<evidence type="ECO:0000256" key="2">
    <source>
        <dbReference type="ARBA" id="ARBA00010333"/>
    </source>
</evidence>
<keyword evidence="8" id="KW-0813">Transport</keyword>
<dbReference type="Gene3D" id="1.10.3720.10">
    <property type="entry name" value="MetI-like"/>
    <property type="match status" value="1"/>
</dbReference>
<comment type="similarity">
    <text evidence="2">Belongs to the bacterial solute-binding protein 3 family.</text>
</comment>
<evidence type="ECO:0000256" key="4">
    <source>
        <dbReference type="ARBA" id="ARBA00022729"/>
    </source>
</evidence>
<dbReference type="InterPro" id="IPR000515">
    <property type="entry name" value="MetI-like"/>
</dbReference>
<feature type="transmembrane region" description="Helical" evidence="8">
    <location>
        <begin position="471"/>
        <end position="491"/>
    </location>
</feature>
<feature type="transmembrane region" description="Helical" evidence="8">
    <location>
        <begin position="569"/>
        <end position="591"/>
    </location>
</feature>
<dbReference type="CDD" id="cd06261">
    <property type="entry name" value="TM_PBP2"/>
    <property type="match status" value="1"/>
</dbReference>
<evidence type="ECO:0000256" key="6">
    <source>
        <dbReference type="ARBA" id="ARBA00022989"/>
    </source>
</evidence>
<dbReference type="SMART" id="SM00062">
    <property type="entry name" value="PBPb"/>
    <property type="match status" value="1"/>
</dbReference>
<organism evidence="10 11">
    <name type="scientific">'Santalum album' aster yellows phytoplasma</name>
    <dbReference type="NCBI Taxonomy" id="2831467"/>
    <lineage>
        <taxon>Bacteria</taxon>
        <taxon>Bacillati</taxon>
        <taxon>Mycoplasmatota</taxon>
        <taxon>Mollicutes</taxon>
        <taxon>Acholeplasmatales</taxon>
        <taxon>Acholeplasmataceae</taxon>
        <taxon>Candidatus Phytoplasma</taxon>
        <taxon>16SrI (Aster yellows group)</taxon>
    </lineage>
</organism>
<feature type="transmembrane region" description="Helical" evidence="8">
    <location>
        <begin position="393"/>
        <end position="413"/>
    </location>
</feature>
<dbReference type="PANTHER" id="PTHR30614">
    <property type="entry name" value="MEMBRANE COMPONENT OF AMINO ACID ABC TRANSPORTER"/>
    <property type="match status" value="1"/>
</dbReference>
<keyword evidence="5" id="KW-0029">Amino-acid transport</keyword>
<evidence type="ECO:0000313" key="11">
    <source>
        <dbReference type="Proteomes" id="UP000678347"/>
    </source>
</evidence>
<keyword evidence="6 8" id="KW-1133">Transmembrane helix</keyword>
<dbReference type="Proteomes" id="UP000678347">
    <property type="component" value="Unassembled WGS sequence"/>
</dbReference>
<evidence type="ECO:0000256" key="7">
    <source>
        <dbReference type="ARBA" id="ARBA00023136"/>
    </source>
</evidence>
<keyword evidence="4" id="KW-0732">Signal</keyword>
<gene>
    <name evidence="10" type="ORF">KE631_02200</name>
</gene>
<evidence type="ECO:0000313" key="10">
    <source>
        <dbReference type="EMBL" id="MBS2994155.1"/>
    </source>
</evidence>
<dbReference type="InterPro" id="IPR035906">
    <property type="entry name" value="MetI-like_sf"/>
</dbReference>
<dbReference type="SUPFAM" id="SSF53850">
    <property type="entry name" value="Periplasmic binding protein-like II"/>
    <property type="match status" value="1"/>
</dbReference>
<dbReference type="PROSITE" id="PS01039">
    <property type="entry name" value="SBP_BACTERIAL_3"/>
    <property type="match status" value="1"/>
</dbReference>
<dbReference type="Pfam" id="PF00497">
    <property type="entry name" value="SBP_bac_3"/>
    <property type="match status" value="1"/>
</dbReference>
<sequence>MIQRKKEKYKITKYLKYTKYVLLFMFMIFWGWLHFSVGLFQRVNNSKKYLRVAVVADAAPNSLTIKSDKDTSKAHRTIQGEYISGFDIDLIDKIVKALPQEEKYEGCKFSLFDFDGMFTAVQNGSVDVAISSISITDKRKENFDFPIAYTLDNTGFLVRKDDARFKDLPKEVKYEDIKGILKDYKDPIKFLTLTGSVADKVIENIRSDLGNLLHITKSNPIDDAVMCAQSVKDKASDIFVTDSYITKYYASQNDELKHISIISDDARFTVSPTGLGIVVKKGNTKLITPINNAFKEVLKKEELLLDGYGLNVKGIIELTKELKEEQSKPTDKQDLNSRNRIKTLKDKISKFKEITNKWLEQSLKELSQKQGLNWYQKVSLALPDYATPLKTTLLLALDGVIVGFILAIVLTGIKSIKPNYQTQNPFIVGLIQSFLYLLDAILYIFKSIPVAAQMIIVHFGWRAYNPELNPMYSGIIVLLLNSAVSITNILLQNIKFLDKGQVEASLALGMTQRQTFFYVIFPQTLKRSLPFVVQQFIVNIKDSACFGGLVGLLDVAWKAKTQIVQTGSIAIPYAITACIYLVLITIANLFVKYLEKQKKGV</sequence>
<evidence type="ECO:0000256" key="3">
    <source>
        <dbReference type="ARBA" id="ARBA00022692"/>
    </source>
</evidence>
<feature type="transmembrane region" description="Helical" evidence="8">
    <location>
        <begin position="434"/>
        <end position="459"/>
    </location>
</feature>
<comment type="caution">
    <text evidence="10">The sequence shown here is derived from an EMBL/GenBank/DDBJ whole genome shotgun (WGS) entry which is preliminary data.</text>
</comment>
<dbReference type="InterPro" id="IPR001638">
    <property type="entry name" value="Solute-binding_3/MltF_N"/>
</dbReference>
<dbReference type="PANTHER" id="PTHR30614:SF0">
    <property type="entry name" value="L-CYSTINE TRANSPORT SYSTEM PERMEASE PROTEIN TCYL"/>
    <property type="match status" value="1"/>
</dbReference>
<dbReference type="PROSITE" id="PS50928">
    <property type="entry name" value="ABC_TM1"/>
    <property type="match status" value="1"/>
</dbReference>
<evidence type="ECO:0000256" key="5">
    <source>
        <dbReference type="ARBA" id="ARBA00022970"/>
    </source>
</evidence>
<proteinExistence type="inferred from homology"/>
<name>A0ABS5LLR7_9MOLU</name>
<dbReference type="RefSeq" id="WP_212509230.1">
    <property type="nucleotide sequence ID" value="NZ_JAGVSK010000010.1"/>
</dbReference>
<dbReference type="Gene3D" id="3.40.190.10">
    <property type="entry name" value="Periplasmic binding protein-like II"/>
    <property type="match status" value="2"/>
</dbReference>
<dbReference type="SUPFAM" id="SSF161098">
    <property type="entry name" value="MetI-like"/>
    <property type="match status" value="1"/>
</dbReference>
<protein>
    <submittedName>
        <fullName evidence="10">Transporter substrate-binding domain-containing protein</fullName>
    </submittedName>
</protein>
<evidence type="ECO:0000256" key="8">
    <source>
        <dbReference type="RuleBase" id="RU363032"/>
    </source>
</evidence>
<feature type="domain" description="ABC transmembrane type-1" evidence="9">
    <location>
        <begin position="389"/>
        <end position="592"/>
    </location>
</feature>
<dbReference type="Pfam" id="PF00528">
    <property type="entry name" value="BPD_transp_1"/>
    <property type="match status" value="1"/>
</dbReference>
<dbReference type="EMBL" id="JAGVSK010000010">
    <property type="protein sequence ID" value="MBS2994155.1"/>
    <property type="molecule type" value="Genomic_DNA"/>
</dbReference>
<keyword evidence="7 8" id="KW-0472">Membrane</keyword>
<dbReference type="InterPro" id="IPR018313">
    <property type="entry name" value="SBP_3_CS"/>
</dbReference>
<reference evidence="10" key="1">
    <citation type="submission" date="2021-04" db="EMBL/GenBank/DDBJ databases">
        <title>Sandalwood Spike Disease Phytoplasma.</title>
        <authorList>
            <person name="Tiwarekar B."/>
            <person name="Kirdat K."/>
            <person name="Sundarraj R."/>
            <person name="Yadav A."/>
        </authorList>
    </citation>
    <scope>NUCLEOTIDE SEQUENCE [LARGE SCALE GENOMIC DNA]</scope>
    <source>
        <strain evidence="10">SW86</strain>
    </source>
</reference>
<feature type="transmembrane region" description="Helical" evidence="8">
    <location>
        <begin position="20"/>
        <end position="40"/>
    </location>
</feature>
<keyword evidence="3 8" id="KW-0812">Transmembrane</keyword>
<evidence type="ECO:0000259" key="9">
    <source>
        <dbReference type="PROSITE" id="PS50928"/>
    </source>
</evidence>
<comment type="subcellular location">
    <subcellularLocation>
        <location evidence="8">Cell membrane</location>
        <topology evidence="8">Multi-pass membrane protein</topology>
    </subcellularLocation>
    <subcellularLocation>
        <location evidence="1">Membrane</location>
        <topology evidence="1">Multi-pass membrane protein</topology>
    </subcellularLocation>
</comment>
<comment type="similarity">
    <text evidence="8">Belongs to the binding-protein-dependent transport system permease family.</text>
</comment>
<accession>A0ABS5LLR7</accession>
<keyword evidence="11" id="KW-1185">Reference proteome</keyword>
<dbReference type="InterPro" id="IPR043429">
    <property type="entry name" value="ArtM/GltK/GlnP/TcyL/YhdX-like"/>
</dbReference>
<evidence type="ECO:0000256" key="1">
    <source>
        <dbReference type="ARBA" id="ARBA00004141"/>
    </source>
</evidence>